<dbReference type="SUPFAM" id="SSF56112">
    <property type="entry name" value="Protein kinase-like (PK-like)"/>
    <property type="match status" value="1"/>
</dbReference>
<dbReference type="Pfam" id="PF00069">
    <property type="entry name" value="Pkinase"/>
    <property type="match status" value="1"/>
</dbReference>
<keyword evidence="3 7" id="KW-0418">Kinase</keyword>
<dbReference type="SMART" id="SM00219">
    <property type="entry name" value="TyrKc"/>
    <property type="match status" value="1"/>
</dbReference>
<dbReference type="Pfam" id="PF14326">
    <property type="entry name" value="DUF4384"/>
    <property type="match status" value="1"/>
</dbReference>
<proteinExistence type="predicted"/>
<evidence type="ECO:0000256" key="5">
    <source>
        <dbReference type="PROSITE-ProRule" id="PRU10141"/>
    </source>
</evidence>
<dbReference type="PROSITE" id="PS50011">
    <property type="entry name" value="PROTEIN_KINASE_DOM"/>
    <property type="match status" value="1"/>
</dbReference>
<evidence type="ECO:0000313" key="7">
    <source>
        <dbReference type="EMBL" id="KFB78103.1"/>
    </source>
</evidence>
<evidence type="ECO:0000256" key="2">
    <source>
        <dbReference type="ARBA" id="ARBA00022741"/>
    </source>
</evidence>
<dbReference type="InterPro" id="IPR008266">
    <property type="entry name" value="Tyr_kinase_AS"/>
</dbReference>
<dbReference type="PROSITE" id="PS00107">
    <property type="entry name" value="PROTEIN_KINASE_ATP"/>
    <property type="match status" value="1"/>
</dbReference>
<dbReference type="PANTHER" id="PTHR43289">
    <property type="entry name" value="MITOGEN-ACTIVATED PROTEIN KINASE KINASE KINASE 20-RELATED"/>
    <property type="match status" value="1"/>
</dbReference>
<evidence type="ECO:0000259" key="6">
    <source>
        <dbReference type="PROSITE" id="PS50011"/>
    </source>
</evidence>
<evidence type="ECO:0000256" key="4">
    <source>
        <dbReference type="ARBA" id="ARBA00022840"/>
    </source>
</evidence>
<dbReference type="InterPro" id="IPR017441">
    <property type="entry name" value="Protein_kinase_ATP_BS"/>
</dbReference>
<name>A0A080MA52_9PROT</name>
<dbReference type="Gene3D" id="1.10.510.10">
    <property type="entry name" value="Transferase(Phosphotransferase) domain 1"/>
    <property type="match status" value="1"/>
</dbReference>
<dbReference type="PANTHER" id="PTHR43289:SF34">
    <property type="entry name" value="SERINE_THREONINE-PROTEIN KINASE YBDM-RELATED"/>
    <property type="match status" value="1"/>
</dbReference>
<dbReference type="PROSITE" id="PS00109">
    <property type="entry name" value="PROTEIN_KINASE_TYR"/>
    <property type="match status" value="1"/>
</dbReference>
<dbReference type="CDD" id="cd14014">
    <property type="entry name" value="STKc_PknB_like"/>
    <property type="match status" value="1"/>
</dbReference>
<evidence type="ECO:0000313" key="8">
    <source>
        <dbReference type="Proteomes" id="UP000021315"/>
    </source>
</evidence>
<dbReference type="GO" id="GO:0004674">
    <property type="term" value="F:protein serine/threonine kinase activity"/>
    <property type="evidence" value="ECO:0007669"/>
    <property type="project" value="UniProtKB-EC"/>
</dbReference>
<dbReference type="InterPro" id="IPR025493">
    <property type="entry name" value="DUF4384"/>
</dbReference>
<feature type="binding site" evidence="5">
    <location>
        <position position="77"/>
    </location>
    <ligand>
        <name>ATP</name>
        <dbReference type="ChEBI" id="CHEBI:30616"/>
    </ligand>
</feature>
<comment type="caution">
    <text evidence="7">The sequence shown here is derived from an EMBL/GenBank/DDBJ whole genome shotgun (WGS) entry which is preliminary data.</text>
</comment>
<reference evidence="7" key="1">
    <citation type="submission" date="2014-02" db="EMBL/GenBank/DDBJ databases">
        <title>Expanding our view of genomic diversity in Candidatus Accumulibacter clades.</title>
        <authorList>
            <person name="Skennerton C.T."/>
            <person name="Barr J.J."/>
            <person name="Slater F.R."/>
            <person name="Bond P.L."/>
            <person name="Tyson G.W."/>
        </authorList>
    </citation>
    <scope>NUCLEOTIDE SEQUENCE [LARGE SCALE GENOMIC DNA]</scope>
</reference>
<dbReference type="GO" id="GO:0004713">
    <property type="term" value="F:protein tyrosine kinase activity"/>
    <property type="evidence" value="ECO:0007669"/>
    <property type="project" value="InterPro"/>
</dbReference>
<accession>A0A080MA52</accession>
<evidence type="ECO:0000256" key="3">
    <source>
        <dbReference type="ARBA" id="ARBA00022777"/>
    </source>
</evidence>
<evidence type="ECO:0000256" key="1">
    <source>
        <dbReference type="ARBA" id="ARBA00022679"/>
    </source>
</evidence>
<dbReference type="AlphaFoldDB" id="A0A080MA52"/>
<dbReference type="InterPro" id="IPR011009">
    <property type="entry name" value="Kinase-like_dom_sf"/>
</dbReference>
<dbReference type="Proteomes" id="UP000021315">
    <property type="component" value="Unassembled WGS sequence"/>
</dbReference>
<feature type="domain" description="Protein kinase" evidence="6">
    <location>
        <begin position="48"/>
        <end position="320"/>
    </location>
</feature>
<dbReference type="STRING" id="1453999.AW06_000494"/>
<keyword evidence="1 7" id="KW-0808">Transferase</keyword>
<gene>
    <name evidence="7" type="primary">pknB_1</name>
    <name evidence="7" type="ORF">AW06_000494</name>
</gene>
<keyword evidence="8" id="KW-1185">Reference proteome</keyword>
<keyword evidence="4 5" id="KW-0067">ATP-binding</keyword>
<dbReference type="EMBL" id="JDST02000009">
    <property type="protein sequence ID" value="KFB78103.1"/>
    <property type="molecule type" value="Genomic_DNA"/>
</dbReference>
<dbReference type="InterPro" id="IPR000719">
    <property type="entry name" value="Prot_kinase_dom"/>
</dbReference>
<organism evidence="7 8">
    <name type="scientific">Candidatus Accumulibacter cognatus</name>
    <dbReference type="NCBI Taxonomy" id="2954383"/>
    <lineage>
        <taxon>Bacteria</taxon>
        <taxon>Pseudomonadati</taxon>
        <taxon>Pseudomonadota</taxon>
        <taxon>Betaproteobacteria</taxon>
        <taxon>Candidatus Accumulibacter</taxon>
    </lineage>
</organism>
<dbReference type="GO" id="GO:0005524">
    <property type="term" value="F:ATP binding"/>
    <property type="evidence" value="ECO:0007669"/>
    <property type="project" value="UniProtKB-UniRule"/>
</dbReference>
<protein>
    <submittedName>
        <fullName evidence="7">Serine/threonine-protein kinase PknB</fullName>
        <ecNumber evidence="7">2.7.11.1</ecNumber>
    </submittedName>
</protein>
<dbReference type="InterPro" id="IPR020635">
    <property type="entry name" value="Tyr_kinase_cat_dom"/>
</dbReference>
<keyword evidence="2 5" id="KW-0547">Nucleotide-binding</keyword>
<dbReference type="EC" id="2.7.11.1" evidence="7"/>
<dbReference type="RefSeq" id="WP_034944971.1">
    <property type="nucleotide sequence ID" value="NZ_JDST02000009.1"/>
</dbReference>
<sequence>MSEPEEYERTWVVRQPAAPSSPAAAASAGAEAGVGSNALPLGTHIGEFELINLVGIGGFGIVYLAHDLSLGRYVALKEYMPSSLAERVEGLTVAVKSARLAETFAIGLRSFVNEARMLAQFDHRSLVKVYRFWEANGTAYMVMPFYEGITLRQALQKMPEPPSEEWLRGLIDPLLDALEVIHQENCFHRDIAPDNILLLADGRPLLLDFGAARRVIGDRTQALTVILKPGYAPLEQYAEDPHVKQGAWTDLYALAAVVYNAITRRPPMASVARSINDTMVPLTQAAAGRYSKSFLQAMDRALAVRPEDRPHSVAEFRALLAGSDMAGTPEVTAPHVTTQEAAAVTVSQEPVEKKRSKAMLLVGIGGTLVAVAAGGAYYALRSPPTAVSSPVTVAPSPAIVATPATPAATPATGATTTAAPPTAEIQTADRKSLTEQQLVDMLLGKNGATNSSTKAIKPFDPVDILQEIYRHRDPEHVVAVVPEKARVKIGQDKLRFRVSSHKPGYVYILMVGTNGRFNLLFPNAIDADNGIAGEGDLSLPRPGWAMTPDGPPGSNRFVVIVSDNRRDFSATGLRKVNPFSEFPLEIADRIAHEANFATTNPFAGKVICPASRACSSSYGAALFVIDEIS</sequence>